<dbReference type="InterPro" id="IPR013078">
    <property type="entry name" value="His_Pase_superF_clade-1"/>
</dbReference>
<reference evidence="2 3" key="1">
    <citation type="submission" date="2016-10" db="EMBL/GenBank/DDBJ databases">
        <title>Genome sequence of Streptomyces gilvigriseus MUSC 26.</title>
        <authorList>
            <person name="Lee L.-H."/>
            <person name="Ser H.-L."/>
        </authorList>
    </citation>
    <scope>NUCLEOTIDE SEQUENCE [LARGE SCALE GENOMIC DNA]</scope>
    <source>
        <strain evidence="2 3">MUSC 26</strain>
    </source>
</reference>
<organism evidence="2 3">
    <name type="scientific">Mangrovactinospora gilvigrisea</name>
    <dbReference type="NCBI Taxonomy" id="1428644"/>
    <lineage>
        <taxon>Bacteria</taxon>
        <taxon>Bacillati</taxon>
        <taxon>Actinomycetota</taxon>
        <taxon>Actinomycetes</taxon>
        <taxon>Kitasatosporales</taxon>
        <taxon>Streptomycetaceae</taxon>
        <taxon>Mangrovactinospora</taxon>
    </lineage>
</organism>
<dbReference type="AlphaFoldDB" id="A0A1J7C963"/>
<gene>
    <name evidence="2" type="ORF">BIV57_17610</name>
</gene>
<dbReference type="SUPFAM" id="SSF53254">
    <property type="entry name" value="Phosphoglycerate mutase-like"/>
    <property type="match status" value="1"/>
</dbReference>
<proteinExistence type="predicted"/>
<dbReference type="Proteomes" id="UP000243342">
    <property type="component" value="Unassembled WGS sequence"/>
</dbReference>
<evidence type="ECO:0000313" key="3">
    <source>
        <dbReference type="Proteomes" id="UP000243342"/>
    </source>
</evidence>
<dbReference type="GO" id="GO:0005737">
    <property type="term" value="C:cytoplasm"/>
    <property type="evidence" value="ECO:0007669"/>
    <property type="project" value="TreeGrafter"/>
</dbReference>
<dbReference type="InterPro" id="IPR050275">
    <property type="entry name" value="PGM_Phosphatase"/>
</dbReference>
<dbReference type="STRING" id="1428644.BIV57_17610"/>
<comment type="caution">
    <text evidence="2">The sequence shown here is derived from an EMBL/GenBank/DDBJ whole genome shotgun (WGS) entry which is preliminary data.</text>
</comment>
<dbReference type="RefSeq" id="WP_071657857.1">
    <property type="nucleotide sequence ID" value="NZ_MLCF01000109.1"/>
</dbReference>
<dbReference type="EMBL" id="MLCF01000109">
    <property type="protein sequence ID" value="OIV36178.1"/>
    <property type="molecule type" value="Genomic_DNA"/>
</dbReference>
<sequence>MTARLLLTRHGETVWHADNRYCGISDVALTPRGERQAEELASWTAARRPRPDAVACSPVSRAVRTAEPAAAALGLKPEIVEGLREVDFGVAEGRTLAEVAAQDPSVVEAFRRDPVAGAFPDMEPPRGAAARAAAALRELAGRHEGGTVLVVAHNTLLRMALCELLGIPLARYRAVFPRLVNAAVTELDLAAERDGTAALLSLNVPTGGGERR</sequence>
<protein>
    <submittedName>
        <fullName evidence="2">Histidine phosphatase family protein</fullName>
    </submittedName>
</protein>
<dbReference type="PANTHER" id="PTHR48100">
    <property type="entry name" value="BROAD-SPECIFICITY PHOSPHATASE YOR283W-RELATED"/>
    <property type="match status" value="1"/>
</dbReference>
<evidence type="ECO:0000313" key="2">
    <source>
        <dbReference type="EMBL" id="OIV36178.1"/>
    </source>
</evidence>
<keyword evidence="3" id="KW-1185">Reference proteome</keyword>
<dbReference type="PANTHER" id="PTHR48100:SF1">
    <property type="entry name" value="HISTIDINE PHOSPHATASE FAMILY PROTEIN-RELATED"/>
    <property type="match status" value="1"/>
</dbReference>
<dbReference type="GO" id="GO:0016791">
    <property type="term" value="F:phosphatase activity"/>
    <property type="evidence" value="ECO:0007669"/>
    <property type="project" value="TreeGrafter"/>
</dbReference>
<dbReference type="OrthoDB" id="4697614at2"/>
<feature type="binding site" evidence="1">
    <location>
        <position position="61"/>
    </location>
    <ligand>
        <name>substrate</name>
    </ligand>
</feature>
<dbReference type="InterPro" id="IPR029033">
    <property type="entry name" value="His_PPase_superfam"/>
</dbReference>
<accession>A0A1J7C963</accession>
<evidence type="ECO:0000256" key="1">
    <source>
        <dbReference type="PIRSR" id="PIRSR613078-2"/>
    </source>
</evidence>
<dbReference type="Gene3D" id="3.40.50.1240">
    <property type="entry name" value="Phosphoglycerate mutase-like"/>
    <property type="match status" value="1"/>
</dbReference>
<dbReference type="SMART" id="SM00855">
    <property type="entry name" value="PGAM"/>
    <property type="match status" value="1"/>
</dbReference>
<dbReference type="Pfam" id="PF00300">
    <property type="entry name" value="His_Phos_1"/>
    <property type="match status" value="1"/>
</dbReference>
<dbReference type="CDD" id="cd07067">
    <property type="entry name" value="HP_PGM_like"/>
    <property type="match status" value="1"/>
</dbReference>
<name>A0A1J7C963_9ACTN</name>